<dbReference type="OrthoDB" id="9919069at2"/>
<dbReference type="EMBL" id="FNJK01000010">
    <property type="protein sequence ID" value="SDP25592.1"/>
    <property type="molecule type" value="Genomic_DNA"/>
</dbReference>
<organism evidence="1 2">
    <name type="scientific">Streptococcus equinus</name>
    <name type="common">Streptococcus bovis</name>
    <dbReference type="NCBI Taxonomy" id="1335"/>
    <lineage>
        <taxon>Bacteria</taxon>
        <taxon>Bacillati</taxon>
        <taxon>Bacillota</taxon>
        <taxon>Bacilli</taxon>
        <taxon>Lactobacillales</taxon>
        <taxon>Streptococcaceae</taxon>
        <taxon>Streptococcus</taxon>
    </lineage>
</organism>
<proteinExistence type="predicted"/>
<reference evidence="1 2" key="1">
    <citation type="submission" date="2016-10" db="EMBL/GenBank/DDBJ databases">
        <authorList>
            <person name="de Groot N.N."/>
        </authorList>
    </citation>
    <scope>NUCLEOTIDE SEQUENCE [LARGE SCALE GENOMIC DNA]</scope>
    <source>
        <strain evidence="1 2">Sb04</strain>
    </source>
</reference>
<sequence>MNKNFIVHNGKAISGYSTDGNNYFLVSDSKESLKEGYKAIKEEIIVYQNYNTGEIEKGYLVTYKKLIPKNEIEKKYRITDTALINGRECEIFQSSDDNFDQPDSWITIVTDDVEFLKANNIWEGAEVVDNQYGHRFYHSSRIPVSEVTILRTRKDLPID</sequence>
<dbReference type="Proteomes" id="UP000183816">
    <property type="component" value="Unassembled WGS sequence"/>
</dbReference>
<evidence type="ECO:0000313" key="1">
    <source>
        <dbReference type="EMBL" id="SDP25592.1"/>
    </source>
</evidence>
<name>A0A1H0R7R4_STREI</name>
<accession>A0A1H0R7R4</accession>
<gene>
    <name evidence="1" type="ORF">SAMN05216347_11038</name>
</gene>
<evidence type="ECO:0000313" key="2">
    <source>
        <dbReference type="Proteomes" id="UP000183816"/>
    </source>
</evidence>
<dbReference type="RefSeq" id="WP_074482976.1">
    <property type="nucleotide sequence ID" value="NZ_FNJK01000010.1"/>
</dbReference>
<protein>
    <submittedName>
        <fullName evidence="1">Uncharacterized protein</fullName>
    </submittedName>
</protein>
<dbReference type="AlphaFoldDB" id="A0A1H0R7R4"/>